<keyword evidence="2" id="KW-1185">Reference proteome</keyword>
<evidence type="ECO:0008006" key="3">
    <source>
        <dbReference type="Google" id="ProtNLM"/>
    </source>
</evidence>
<accession>A0A5B8M2Z8</accession>
<evidence type="ECO:0000313" key="2">
    <source>
        <dbReference type="Proteomes" id="UP000320216"/>
    </source>
</evidence>
<sequence length="196" mass="21832">MTPGADRPILRLADADAWRSWLEENSASNSGVQLALAKGSAKGIRYAEALDEALCFGWIDGRKQSLSETEWLQTFTPRRAKSIWSKRNREHVERLEREGRMTDAGRGEVARAKADGRWDAAYAGSSTIEVPDDLAAALAASPEATAMFGTLTSQNRFAILFRIGNVKRAETRARKIAEYVAMLERGDTIYPQLRRE</sequence>
<dbReference type="AlphaFoldDB" id="A0A5B8M2Z8"/>
<gene>
    <name evidence="1" type="ORF">FPZ11_10735</name>
</gene>
<dbReference type="Pfam" id="PF13376">
    <property type="entry name" value="OmdA"/>
    <property type="match status" value="1"/>
</dbReference>
<evidence type="ECO:0000313" key="1">
    <source>
        <dbReference type="EMBL" id="QDZ15178.1"/>
    </source>
</evidence>
<dbReference type="Proteomes" id="UP000320216">
    <property type="component" value="Chromosome"/>
</dbReference>
<organism evidence="1 2">
    <name type="scientific">Humibacter ginsenosidimutans</name>
    <dbReference type="NCBI Taxonomy" id="2599293"/>
    <lineage>
        <taxon>Bacteria</taxon>
        <taxon>Bacillati</taxon>
        <taxon>Actinomycetota</taxon>
        <taxon>Actinomycetes</taxon>
        <taxon>Micrococcales</taxon>
        <taxon>Microbacteriaceae</taxon>
        <taxon>Humibacter</taxon>
    </lineage>
</organism>
<dbReference type="RefSeq" id="WP_146320781.1">
    <property type="nucleotide sequence ID" value="NZ_CP042305.1"/>
</dbReference>
<dbReference type="EMBL" id="CP042305">
    <property type="protein sequence ID" value="QDZ15178.1"/>
    <property type="molecule type" value="Genomic_DNA"/>
</dbReference>
<name>A0A5B8M2Z8_9MICO</name>
<reference evidence="1 2" key="1">
    <citation type="submission" date="2019-07" db="EMBL/GenBank/DDBJ databases">
        <title>Full genome sequence of Humibacter sp. WJ7-1.</title>
        <authorList>
            <person name="Im W.-T."/>
        </authorList>
    </citation>
    <scope>NUCLEOTIDE SEQUENCE [LARGE SCALE GENOMIC DNA]</scope>
    <source>
        <strain evidence="1 2">WJ7-1</strain>
    </source>
</reference>
<protein>
    <recommendedName>
        <fullName evidence="3">Bacteriocin-protection protein</fullName>
    </recommendedName>
</protein>
<dbReference type="OrthoDB" id="9796999at2"/>
<proteinExistence type="predicted"/>
<dbReference type="KEGG" id="huw:FPZ11_10735"/>